<comment type="caution">
    <text evidence="1">The sequence shown here is derived from an EMBL/GenBank/DDBJ whole genome shotgun (WGS) entry which is preliminary data.</text>
</comment>
<dbReference type="EMBL" id="JAPFRD010000002">
    <property type="protein sequence ID" value="MCW8107159.1"/>
    <property type="molecule type" value="Genomic_DNA"/>
</dbReference>
<reference evidence="1" key="1">
    <citation type="submission" date="2022-11" db="EMBL/GenBank/DDBJ databases">
        <title>Alteromonas sp. nov., isolated from sea water of the Qingdao.</title>
        <authorList>
            <person name="Wang Q."/>
        </authorList>
    </citation>
    <scope>NUCLEOTIDE SEQUENCE</scope>
    <source>
        <strain evidence="1">ASW11-7</strain>
    </source>
</reference>
<proteinExistence type="predicted"/>
<accession>A0ABT3P330</accession>
<evidence type="ECO:0008006" key="3">
    <source>
        <dbReference type="Google" id="ProtNLM"/>
    </source>
</evidence>
<dbReference type="Proteomes" id="UP001142810">
    <property type="component" value="Unassembled WGS sequence"/>
</dbReference>
<keyword evidence="2" id="KW-1185">Reference proteome</keyword>
<sequence length="45" mass="5109">MSRKSFTPEIKQERVELVIRQGYQVKQVAIAMDARTGISSKTAKK</sequence>
<organism evidence="1 2">
    <name type="scientific">Alteromonas aquimaris</name>
    <dbReference type="NCBI Taxonomy" id="2998417"/>
    <lineage>
        <taxon>Bacteria</taxon>
        <taxon>Pseudomonadati</taxon>
        <taxon>Pseudomonadota</taxon>
        <taxon>Gammaproteobacteria</taxon>
        <taxon>Alteromonadales</taxon>
        <taxon>Alteromonadaceae</taxon>
        <taxon>Alteromonas/Salinimonas group</taxon>
        <taxon>Alteromonas</taxon>
    </lineage>
</organism>
<evidence type="ECO:0000313" key="1">
    <source>
        <dbReference type="EMBL" id="MCW8107159.1"/>
    </source>
</evidence>
<dbReference type="RefSeq" id="WP_265615860.1">
    <property type="nucleotide sequence ID" value="NZ_JAPFRD010000002.1"/>
</dbReference>
<evidence type="ECO:0000313" key="2">
    <source>
        <dbReference type="Proteomes" id="UP001142810"/>
    </source>
</evidence>
<name>A0ABT3P330_9ALTE</name>
<protein>
    <recommendedName>
        <fullName evidence="3">Transposase</fullName>
    </recommendedName>
</protein>
<gene>
    <name evidence="1" type="ORF">OPS25_01405</name>
</gene>